<proteinExistence type="predicted"/>
<reference evidence="4" key="2">
    <citation type="submission" date="2015-01" db="EMBL/GenBank/DDBJ databases">
        <title>Evolutionary Origins and Diversification of the Mycorrhizal Mutualists.</title>
        <authorList>
            <consortium name="DOE Joint Genome Institute"/>
            <consortium name="Mycorrhizal Genomics Consortium"/>
            <person name="Kohler A."/>
            <person name="Kuo A."/>
            <person name="Nagy L.G."/>
            <person name="Floudas D."/>
            <person name="Copeland A."/>
            <person name="Barry K.W."/>
            <person name="Cichocki N."/>
            <person name="Veneault-Fourrey C."/>
            <person name="LaButti K."/>
            <person name="Lindquist E.A."/>
            <person name="Lipzen A."/>
            <person name="Lundell T."/>
            <person name="Morin E."/>
            <person name="Murat C."/>
            <person name="Riley R."/>
            <person name="Ohm R."/>
            <person name="Sun H."/>
            <person name="Tunlid A."/>
            <person name="Henrissat B."/>
            <person name="Grigoriev I.V."/>
            <person name="Hibbett D.S."/>
            <person name="Martin F."/>
        </authorList>
    </citation>
    <scope>NUCLEOTIDE SEQUENCE [LARGE SCALE GENOMIC DNA]</scope>
    <source>
        <strain evidence="4">MAFF 305830</strain>
    </source>
</reference>
<evidence type="ECO:0000313" key="4">
    <source>
        <dbReference type="Proteomes" id="UP000054097"/>
    </source>
</evidence>
<dbReference type="PANTHER" id="PTHR37848:SF1">
    <property type="entry name" value="SUN DOMAIN-CONTAINING PROTEIN"/>
    <property type="match status" value="1"/>
</dbReference>
<feature type="compositionally biased region" description="Basic residues" evidence="1">
    <location>
        <begin position="110"/>
        <end position="121"/>
    </location>
</feature>
<keyword evidence="2" id="KW-0812">Transmembrane</keyword>
<feature type="region of interest" description="Disordered" evidence="1">
    <location>
        <begin position="52"/>
        <end position="129"/>
    </location>
</feature>
<feature type="compositionally biased region" description="Pro residues" evidence="1">
    <location>
        <begin position="63"/>
        <end position="73"/>
    </location>
</feature>
<evidence type="ECO:0000256" key="2">
    <source>
        <dbReference type="SAM" id="Phobius"/>
    </source>
</evidence>
<dbReference type="EMBL" id="KN824306">
    <property type="protein sequence ID" value="KIM26487.1"/>
    <property type="molecule type" value="Genomic_DNA"/>
</dbReference>
<sequence>MATAPAPMALDGFVVETVDDKKHDGADSEAAVASSTMLEPVPIVMPEPHVEQAVVQESVEPGPSMPEPMPFIPSGPGGLVQEGVQEERRKSKESSSSSSSSDKEEEKKEKHGHKHKHHHHKHEAETSDIDYELKHDEVVSSEPILSRDAKALADFLRIHGTIKPDFSVHLIGTHTERRTRRVQNSDGHGSHTETYTVTVTDFSFSIDLSDVFSEDAIIYTLKDDTPAYRGGMSMAVETGGARPIERRPKVDHSVQSAQEDAMEAGRQVGRPPWLVTAETKVQDDEANVGSTPQASSRSFEEWVEDYIRSRRVVKEFKFFKEIYTWDLDTLTTSLEQLIRSTGYTSSISVKFSTTPECVHVYSPNAISKIFASYLLIFLTSIILVFPVLWIWRRWWPGAGGKWEVCGAAFRLKRWELVPGTAPGDTETAAEQRLAMNGPLGTGYGRQRLRLRAGKEGMWVLRGAHEADWFRTWEESIRCGVRERTKTDWLTKRSITTEQEKAGAIASDLDHL</sequence>
<name>A0A0C2XBE6_SERVB</name>
<dbReference type="Proteomes" id="UP000054097">
    <property type="component" value="Unassembled WGS sequence"/>
</dbReference>
<evidence type="ECO:0000313" key="3">
    <source>
        <dbReference type="EMBL" id="KIM26487.1"/>
    </source>
</evidence>
<dbReference type="AlphaFoldDB" id="A0A0C2XBE6"/>
<protein>
    <submittedName>
        <fullName evidence="3">Uncharacterized protein</fullName>
    </submittedName>
</protein>
<keyword evidence="2" id="KW-0472">Membrane</keyword>
<reference evidence="3 4" key="1">
    <citation type="submission" date="2014-04" db="EMBL/GenBank/DDBJ databases">
        <authorList>
            <consortium name="DOE Joint Genome Institute"/>
            <person name="Kuo A."/>
            <person name="Zuccaro A."/>
            <person name="Kohler A."/>
            <person name="Nagy L.G."/>
            <person name="Floudas D."/>
            <person name="Copeland A."/>
            <person name="Barry K.W."/>
            <person name="Cichocki N."/>
            <person name="Veneault-Fourrey C."/>
            <person name="LaButti K."/>
            <person name="Lindquist E.A."/>
            <person name="Lipzen A."/>
            <person name="Lundell T."/>
            <person name="Morin E."/>
            <person name="Murat C."/>
            <person name="Sun H."/>
            <person name="Tunlid A."/>
            <person name="Henrissat B."/>
            <person name="Grigoriev I.V."/>
            <person name="Hibbett D.S."/>
            <person name="Martin F."/>
            <person name="Nordberg H.P."/>
            <person name="Cantor M.N."/>
            <person name="Hua S.X."/>
        </authorList>
    </citation>
    <scope>NUCLEOTIDE SEQUENCE [LARGE SCALE GENOMIC DNA]</scope>
    <source>
        <strain evidence="3 4">MAFF 305830</strain>
    </source>
</reference>
<feature type="transmembrane region" description="Helical" evidence="2">
    <location>
        <begin position="370"/>
        <end position="391"/>
    </location>
</feature>
<keyword evidence="2" id="KW-1133">Transmembrane helix</keyword>
<gene>
    <name evidence="3" type="ORF">M408DRAFT_9907</name>
</gene>
<dbReference type="PANTHER" id="PTHR37848">
    <property type="entry name" value="EXPRESSED PROTEIN"/>
    <property type="match status" value="1"/>
</dbReference>
<evidence type="ECO:0000256" key="1">
    <source>
        <dbReference type="SAM" id="MobiDB-lite"/>
    </source>
</evidence>
<dbReference type="HOGENOM" id="CLU_034128_1_0_1"/>
<organism evidence="3 4">
    <name type="scientific">Serendipita vermifera MAFF 305830</name>
    <dbReference type="NCBI Taxonomy" id="933852"/>
    <lineage>
        <taxon>Eukaryota</taxon>
        <taxon>Fungi</taxon>
        <taxon>Dikarya</taxon>
        <taxon>Basidiomycota</taxon>
        <taxon>Agaricomycotina</taxon>
        <taxon>Agaricomycetes</taxon>
        <taxon>Sebacinales</taxon>
        <taxon>Serendipitaceae</taxon>
        <taxon>Serendipita</taxon>
    </lineage>
</organism>
<keyword evidence="4" id="KW-1185">Reference proteome</keyword>
<accession>A0A0C2XBE6</accession>
<dbReference type="OrthoDB" id="203796at2759"/>